<keyword evidence="1" id="KW-0472">Membrane</keyword>
<dbReference type="OrthoDB" id="5970941at2759"/>
<organism evidence="2 3">
    <name type="scientific">Streblomastix strix</name>
    <dbReference type="NCBI Taxonomy" id="222440"/>
    <lineage>
        <taxon>Eukaryota</taxon>
        <taxon>Metamonada</taxon>
        <taxon>Preaxostyla</taxon>
        <taxon>Oxymonadida</taxon>
        <taxon>Streblomastigidae</taxon>
        <taxon>Streblomastix</taxon>
    </lineage>
</organism>
<dbReference type="AlphaFoldDB" id="A0A5J4PXY3"/>
<dbReference type="EMBL" id="SNRW01048200">
    <property type="protein sequence ID" value="KAA6313681.1"/>
    <property type="molecule type" value="Genomic_DNA"/>
</dbReference>
<reference evidence="2 3" key="1">
    <citation type="submission" date="2019-03" db="EMBL/GenBank/DDBJ databases">
        <title>Single cell metagenomics reveals metabolic interactions within the superorganism composed of flagellate Streblomastix strix and complex community of Bacteroidetes bacteria on its surface.</title>
        <authorList>
            <person name="Treitli S.C."/>
            <person name="Kolisko M."/>
            <person name="Husnik F."/>
            <person name="Keeling P."/>
            <person name="Hampl V."/>
        </authorList>
    </citation>
    <scope>NUCLEOTIDE SEQUENCE [LARGE SCALE GENOMIC DNA]</scope>
    <source>
        <strain evidence="2">ST1C</strain>
    </source>
</reference>
<feature type="transmembrane region" description="Helical" evidence="1">
    <location>
        <begin position="44"/>
        <end position="64"/>
    </location>
</feature>
<feature type="non-terminal residue" evidence="2">
    <location>
        <position position="1"/>
    </location>
</feature>
<proteinExistence type="predicted"/>
<keyword evidence="1" id="KW-1133">Transmembrane helix</keyword>
<comment type="caution">
    <text evidence="2">The sequence shown here is derived from an EMBL/GenBank/DDBJ whole genome shotgun (WGS) entry which is preliminary data.</text>
</comment>
<sequence>NMISQFKIILIAVLVRAIVTTSLRKRIINQKCNSQLQKRRAKHCNKFVIFLLIIAYLFIIEVAAETNNISDSEFDGVAQQIIVVNKPTDEFKVINCTFRNCVDYEIEGGALNIQLSNEGKCQILNSTFINCSSSSGGAIYANITLGGELTIDGLCSFTDCHADYYGGGLYARIDGVNSRLILQDGLIFKR</sequence>
<name>A0A5J4PXY3_9EUKA</name>
<dbReference type="SUPFAM" id="SSF51126">
    <property type="entry name" value="Pectin lyase-like"/>
    <property type="match status" value="1"/>
</dbReference>
<dbReference type="InterPro" id="IPR011050">
    <property type="entry name" value="Pectin_lyase_fold/virulence"/>
</dbReference>
<feature type="non-terminal residue" evidence="2">
    <location>
        <position position="190"/>
    </location>
</feature>
<protein>
    <submittedName>
        <fullName evidence="2">Uncharacterized protein</fullName>
    </submittedName>
</protein>
<evidence type="ECO:0000313" key="3">
    <source>
        <dbReference type="Proteomes" id="UP000324800"/>
    </source>
</evidence>
<evidence type="ECO:0000313" key="2">
    <source>
        <dbReference type="EMBL" id="KAA6313681.1"/>
    </source>
</evidence>
<gene>
    <name evidence="2" type="ORF">EZS28_055716</name>
</gene>
<evidence type="ECO:0000256" key="1">
    <source>
        <dbReference type="SAM" id="Phobius"/>
    </source>
</evidence>
<accession>A0A5J4PXY3</accession>
<keyword evidence="1" id="KW-0812">Transmembrane</keyword>
<dbReference type="Proteomes" id="UP000324800">
    <property type="component" value="Unassembled WGS sequence"/>
</dbReference>